<dbReference type="AlphaFoldDB" id="A0A8H4P5E5"/>
<evidence type="ECO:0000313" key="3">
    <source>
        <dbReference type="Proteomes" id="UP000605986"/>
    </source>
</evidence>
<reference evidence="2" key="1">
    <citation type="submission" date="2020-01" db="EMBL/GenBank/DDBJ databases">
        <title>Identification and distribution of gene clusters putatively required for synthesis of sphingolipid metabolism inhibitors in phylogenetically diverse species of the filamentous fungus Fusarium.</title>
        <authorList>
            <person name="Kim H.-S."/>
            <person name="Busman M."/>
            <person name="Brown D.W."/>
            <person name="Divon H."/>
            <person name="Uhlig S."/>
            <person name="Proctor R.H."/>
        </authorList>
    </citation>
    <scope>NUCLEOTIDE SEQUENCE</scope>
    <source>
        <strain evidence="2">NRRL 53441</strain>
    </source>
</reference>
<dbReference type="PANTHER" id="PTHR42037:SF1">
    <property type="match status" value="1"/>
</dbReference>
<dbReference type="PANTHER" id="PTHR42037">
    <property type="match status" value="1"/>
</dbReference>
<dbReference type="Proteomes" id="UP000605986">
    <property type="component" value="Unassembled WGS sequence"/>
</dbReference>
<evidence type="ECO:0000313" key="2">
    <source>
        <dbReference type="EMBL" id="KAF4457968.1"/>
    </source>
</evidence>
<protein>
    <submittedName>
        <fullName evidence="2">Uncharacterized protein</fullName>
    </submittedName>
</protein>
<organism evidence="2 3">
    <name type="scientific">Fusarium austroafricanum</name>
    <dbReference type="NCBI Taxonomy" id="2364996"/>
    <lineage>
        <taxon>Eukaryota</taxon>
        <taxon>Fungi</taxon>
        <taxon>Dikarya</taxon>
        <taxon>Ascomycota</taxon>
        <taxon>Pezizomycotina</taxon>
        <taxon>Sordariomycetes</taxon>
        <taxon>Hypocreomycetidae</taxon>
        <taxon>Hypocreales</taxon>
        <taxon>Nectriaceae</taxon>
        <taxon>Fusarium</taxon>
        <taxon>Fusarium concolor species complex</taxon>
    </lineage>
</organism>
<name>A0A8H4P5E5_9HYPO</name>
<dbReference type="Pfam" id="PF14441">
    <property type="entry name" value="OTT_1508_deam"/>
    <property type="match status" value="1"/>
</dbReference>
<sequence length="517" mass="59538">MSMASTPLKPKQKRRFYEPVVLYKALAEITHEVGALRRIDVPDNPRTEEQRYHRFLHRIASVCDRTKGGKTVTSVTILDGEETYSYVFACNQISGQDLHDTEGFLTALLTKLCGFQKLRKEKKDSTESDILKMILTFNSPRINIYLNGLRTKFITQCLEFFDRQTGTDNAVIVEGLRALEKTVEDTTFKGLNGNEYLESYNTLWSAFKAFRTPRATAFVDKHATNGRFNDGKSLECWSELRHSLSRLQNYKRVVKDLIEAEKEWPYLFQEFVVVPVESSTTDMNPLGRKSESSSNIIGRMCSNKTEKQRYCNLAQNLQNMHLDERIQYQCTKPTFKPYVHCEILVLEWVITKTKKMDESERSSDTFFNDWKYIGSSKPACQLCRYYFDSIGQHNNIKTRASHGNLYTSWRFPDLPESDDSFSQQRRQNIFNSMMEKIRHDAFEILVTRNSEGKKHDSSTHTLMSVRPMDLQTDLGARELPDVDELGEDFATGLSLDSPSNSLEESDRDDEEGGTSLG</sequence>
<comment type="caution">
    <text evidence="2">The sequence shown here is derived from an EMBL/GenBank/DDBJ whole genome shotgun (WGS) entry which is preliminary data.</text>
</comment>
<dbReference type="OrthoDB" id="3251507at2759"/>
<feature type="region of interest" description="Disordered" evidence="1">
    <location>
        <begin position="480"/>
        <end position="517"/>
    </location>
</feature>
<dbReference type="EMBL" id="JAADJG010000007">
    <property type="protein sequence ID" value="KAF4457968.1"/>
    <property type="molecule type" value="Genomic_DNA"/>
</dbReference>
<feature type="compositionally biased region" description="Acidic residues" evidence="1">
    <location>
        <begin position="503"/>
        <end position="517"/>
    </location>
</feature>
<gene>
    <name evidence="2" type="ORF">F53441_223</name>
</gene>
<proteinExistence type="predicted"/>
<accession>A0A8H4P5E5</accession>
<keyword evidence="3" id="KW-1185">Reference proteome</keyword>
<dbReference type="InterPro" id="IPR027796">
    <property type="entry name" value="OTT_1508_deam-like"/>
</dbReference>
<evidence type="ECO:0000256" key="1">
    <source>
        <dbReference type="SAM" id="MobiDB-lite"/>
    </source>
</evidence>